<dbReference type="Gene3D" id="3.40.50.150">
    <property type="entry name" value="Vaccinia Virus protein VP39"/>
    <property type="match status" value="2"/>
</dbReference>
<dbReference type="SUPFAM" id="SSF53335">
    <property type="entry name" value="S-adenosyl-L-methionine-dependent methyltransferases"/>
    <property type="match status" value="1"/>
</dbReference>
<dbReference type="EMBL" id="BOOP01000048">
    <property type="protein sequence ID" value="GII42953.1"/>
    <property type="molecule type" value="Genomic_DNA"/>
</dbReference>
<dbReference type="PANTHER" id="PTHR30481:SF4">
    <property type="entry name" value="SITE-SPECIFIC DNA-METHYLTRANSFERASE (ADENINE-SPECIFIC)"/>
    <property type="match status" value="1"/>
</dbReference>
<dbReference type="Pfam" id="PF02086">
    <property type="entry name" value="MethyltransfD12"/>
    <property type="match status" value="2"/>
</dbReference>
<keyword evidence="3" id="KW-0949">S-adenosyl-L-methionine</keyword>
<dbReference type="GO" id="GO:0043565">
    <property type="term" value="F:sequence-specific DNA binding"/>
    <property type="evidence" value="ECO:0007669"/>
    <property type="project" value="TreeGrafter"/>
</dbReference>
<dbReference type="InterPro" id="IPR029063">
    <property type="entry name" value="SAM-dependent_MTases_sf"/>
</dbReference>
<name>A0A8J3UCZ6_9ACTN</name>
<dbReference type="InterPro" id="IPR012263">
    <property type="entry name" value="M_m6A_EcoRV"/>
</dbReference>
<protein>
    <submittedName>
        <fullName evidence="4">DNA methyltransferase</fullName>
    </submittedName>
</protein>
<dbReference type="GO" id="GO:1904047">
    <property type="term" value="F:S-adenosyl-L-methionine binding"/>
    <property type="evidence" value="ECO:0007669"/>
    <property type="project" value="TreeGrafter"/>
</dbReference>
<keyword evidence="2" id="KW-0808">Transferase</keyword>
<dbReference type="GO" id="GO:0006298">
    <property type="term" value="P:mismatch repair"/>
    <property type="evidence" value="ECO:0007669"/>
    <property type="project" value="TreeGrafter"/>
</dbReference>
<dbReference type="AlphaFoldDB" id="A0A8J3UCZ6"/>
<evidence type="ECO:0000313" key="4">
    <source>
        <dbReference type="EMBL" id="GII42953.1"/>
    </source>
</evidence>
<comment type="caution">
    <text evidence="4">The sequence shown here is derived from an EMBL/GenBank/DDBJ whole genome shotgun (WGS) entry which is preliminary data.</text>
</comment>
<reference evidence="4 5" key="1">
    <citation type="submission" date="2021-01" db="EMBL/GenBank/DDBJ databases">
        <title>Whole genome shotgun sequence of Planotetraspora phitsanulokensis NBRC 104273.</title>
        <authorList>
            <person name="Komaki H."/>
            <person name="Tamura T."/>
        </authorList>
    </citation>
    <scope>NUCLEOTIDE SEQUENCE [LARGE SCALE GENOMIC DNA]</scope>
    <source>
        <strain evidence="4 5">NBRC 104273</strain>
    </source>
</reference>
<dbReference type="InterPro" id="IPR012327">
    <property type="entry name" value="MeTrfase_D12"/>
</dbReference>
<dbReference type="RefSeq" id="WP_204078365.1">
    <property type="nucleotide sequence ID" value="NZ_BAABHI010000089.1"/>
</dbReference>
<dbReference type="Proteomes" id="UP000622547">
    <property type="component" value="Unassembled WGS sequence"/>
</dbReference>
<organism evidence="4 5">
    <name type="scientific">Planotetraspora phitsanulokensis</name>
    <dbReference type="NCBI Taxonomy" id="575192"/>
    <lineage>
        <taxon>Bacteria</taxon>
        <taxon>Bacillati</taxon>
        <taxon>Actinomycetota</taxon>
        <taxon>Actinomycetes</taxon>
        <taxon>Streptosporangiales</taxon>
        <taxon>Streptosporangiaceae</taxon>
        <taxon>Planotetraspora</taxon>
    </lineage>
</organism>
<sequence>MALRPPFQYYGAKGRLAPFLASLLPKHEVYCEPFAGSAAVFFAKKPAKIETINDINGDLVAFMRTLRDQPRALQRAIQLTPYAREEHKAAKLGDTTASDLERARRWWIQCSQSRSGEAGASWRRPTSRTRVNNPVGAKRAGAALRWHAARLREAFIENCDAMELIARMDSPQTAFYLDPPYLRSTRNAAGSGRYVREMDEDDEHVRLLDLLNSCQGTIVLSGYQSELYDKALAGWRRIDYRVRQTASDLRTHAVESIWVNR</sequence>
<dbReference type="GO" id="GO:0009007">
    <property type="term" value="F:site-specific DNA-methyltransferase (adenine-specific) activity"/>
    <property type="evidence" value="ECO:0007669"/>
    <property type="project" value="UniProtKB-EC"/>
</dbReference>
<accession>A0A8J3UCZ6</accession>
<gene>
    <name evidence="4" type="ORF">Pph01_79560</name>
</gene>
<dbReference type="PRINTS" id="PR00505">
    <property type="entry name" value="D12N6MTFRASE"/>
</dbReference>
<dbReference type="GO" id="GO:0009307">
    <property type="term" value="P:DNA restriction-modification system"/>
    <property type="evidence" value="ECO:0007669"/>
    <property type="project" value="InterPro"/>
</dbReference>
<evidence type="ECO:0000313" key="5">
    <source>
        <dbReference type="Proteomes" id="UP000622547"/>
    </source>
</evidence>
<proteinExistence type="predicted"/>
<dbReference type="PANTHER" id="PTHR30481">
    <property type="entry name" value="DNA ADENINE METHYLASE"/>
    <property type="match status" value="1"/>
</dbReference>
<dbReference type="GO" id="GO:0032259">
    <property type="term" value="P:methylation"/>
    <property type="evidence" value="ECO:0007669"/>
    <property type="project" value="UniProtKB-KW"/>
</dbReference>
<evidence type="ECO:0000256" key="2">
    <source>
        <dbReference type="ARBA" id="ARBA00022679"/>
    </source>
</evidence>
<evidence type="ECO:0000256" key="3">
    <source>
        <dbReference type="ARBA" id="ARBA00022691"/>
    </source>
</evidence>
<dbReference type="PIRSF" id="PIRSF000398">
    <property type="entry name" value="M_m6A_EcoRV"/>
    <property type="match status" value="1"/>
</dbReference>
<keyword evidence="1 4" id="KW-0489">Methyltransferase</keyword>
<keyword evidence="5" id="KW-1185">Reference proteome</keyword>
<evidence type="ECO:0000256" key="1">
    <source>
        <dbReference type="ARBA" id="ARBA00022603"/>
    </source>
</evidence>